<feature type="compositionally biased region" description="Basic and acidic residues" evidence="9">
    <location>
        <begin position="94"/>
        <end position="110"/>
    </location>
</feature>
<keyword evidence="7" id="KW-0804">Transcription</keyword>
<evidence type="ECO:0000256" key="9">
    <source>
        <dbReference type="SAM" id="MobiDB-lite"/>
    </source>
</evidence>
<comment type="subcellular location">
    <subcellularLocation>
        <location evidence="2">Cytoplasm</location>
    </subcellularLocation>
    <subcellularLocation>
        <location evidence="1">Nucleus</location>
    </subcellularLocation>
</comment>
<keyword evidence="4" id="KW-0963">Cytoplasm</keyword>
<evidence type="ECO:0000256" key="3">
    <source>
        <dbReference type="ARBA" id="ARBA00006922"/>
    </source>
</evidence>
<keyword evidence="6" id="KW-0805">Transcription regulation</keyword>
<dbReference type="GO" id="GO:0005737">
    <property type="term" value="C:cytoplasm"/>
    <property type="evidence" value="ECO:0007669"/>
    <property type="project" value="UniProtKB-SubCell"/>
</dbReference>
<proteinExistence type="inferred from homology"/>
<protein>
    <recommendedName>
        <fullName evidence="12">Cyclin-dependent kinase</fullName>
    </recommendedName>
</protein>
<comment type="caution">
    <text evidence="10">The sequence shown here is derived from an EMBL/GenBank/DDBJ whole genome shotgun (WGS) entry which is preliminary data.</text>
</comment>
<evidence type="ECO:0008006" key="12">
    <source>
        <dbReference type="Google" id="ProtNLM"/>
    </source>
</evidence>
<keyword evidence="11" id="KW-1185">Reference proteome</keyword>
<feature type="region of interest" description="Disordered" evidence="9">
    <location>
        <begin position="126"/>
        <end position="150"/>
    </location>
</feature>
<feature type="compositionally biased region" description="Low complexity" evidence="9">
    <location>
        <begin position="126"/>
        <end position="136"/>
    </location>
</feature>
<organism evidence="10 11">
    <name type="scientific">Beauveria asiatica</name>
    <dbReference type="NCBI Taxonomy" id="1069075"/>
    <lineage>
        <taxon>Eukaryota</taxon>
        <taxon>Fungi</taxon>
        <taxon>Dikarya</taxon>
        <taxon>Ascomycota</taxon>
        <taxon>Pezizomycotina</taxon>
        <taxon>Sordariomycetes</taxon>
        <taxon>Hypocreomycetidae</taxon>
        <taxon>Hypocreales</taxon>
        <taxon>Cordycipitaceae</taxon>
        <taxon>Beauveria</taxon>
    </lineage>
</organism>
<dbReference type="Proteomes" id="UP001397290">
    <property type="component" value="Unassembled WGS sequence"/>
</dbReference>
<evidence type="ECO:0000313" key="11">
    <source>
        <dbReference type="Proteomes" id="UP001397290"/>
    </source>
</evidence>
<dbReference type="InterPro" id="IPR013734">
    <property type="entry name" value="TF_Nrm1/Whi5"/>
</dbReference>
<evidence type="ECO:0000256" key="5">
    <source>
        <dbReference type="ARBA" id="ARBA00022491"/>
    </source>
</evidence>
<evidence type="ECO:0000256" key="8">
    <source>
        <dbReference type="ARBA" id="ARBA00023242"/>
    </source>
</evidence>
<evidence type="ECO:0000256" key="4">
    <source>
        <dbReference type="ARBA" id="ARBA00022490"/>
    </source>
</evidence>
<keyword evidence="5" id="KW-0678">Repressor</keyword>
<name>A0AAW0RQA7_9HYPO</name>
<feature type="compositionally biased region" description="Polar residues" evidence="9">
    <location>
        <begin position="235"/>
        <end position="245"/>
    </location>
</feature>
<comment type="similarity">
    <text evidence="3">Belongs to the WHI5/NRM1 family.</text>
</comment>
<dbReference type="AlphaFoldDB" id="A0AAW0RQA7"/>
<evidence type="ECO:0000256" key="7">
    <source>
        <dbReference type="ARBA" id="ARBA00023163"/>
    </source>
</evidence>
<evidence type="ECO:0000313" key="10">
    <source>
        <dbReference type="EMBL" id="KAK8144206.1"/>
    </source>
</evidence>
<feature type="compositionally biased region" description="Low complexity" evidence="9">
    <location>
        <begin position="22"/>
        <end position="69"/>
    </location>
</feature>
<feature type="region of interest" description="Disordered" evidence="9">
    <location>
        <begin position="1"/>
        <end position="112"/>
    </location>
</feature>
<keyword evidence="8" id="KW-0539">Nucleus</keyword>
<gene>
    <name evidence="10" type="ORF">G3M48_006159</name>
</gene>
<accession>A0AAW0RQA7</accession>
<feature type="region of interest" description="Disordered" evidence="9">
    <location>
        <begin position="231"/>
        <end position="273"/>
    </location>
</feature>
<sequence length="273" mass="28041">MNSASPTKKRAALAPLNANAMTTTPPSTSKHTPLPGCLRTAAASSAANTARRSLGLLSSAPVLAPPVAARHGGVPSVGMKRSGMVLHDDDDDNDSKYGQEKAAKKSKLDDAEPVAAAAAAAAAVVVSSTQSSTTTARSRTHSPDASSVFDASATEDATWLTAATEPDVVAAQTPPMVVARPGALTREQAREKVEILRLRLGLASYKLRTGQVSVPLADLQARPLPIAAGMVAPTAENTPESSQDAAATRQVDDDEKEDVIAETPPAVEPLPST</sequence>
<dbReference type="GO" id="GO:0005634">
    <property type="term" value="C:nucleus"/>
    <property type="evidence" value="ECO:0007669"/>
    <property type="project" value="UniProtKB-SubCell"/>
</dbReference>
<dbReference type="Pfam" id="PF08528">
    <property type="entry name" value="Whi5"/>
    <property type="match status" value="1"/>
</dbReference>
<evidence type="ECO:0000256" key="1">
    <source>
        <dbReference type="ARBA" id="ARBA00004123"/>
    </source>
</evidence>
<dbReference type="EMBL" id="JAAHCF010000415">
    <property type="protein sequence ID" value="KAK8144206.1"/>
    <property type="molecule type" value="Genomic_DNA"/>
</dbReference>
<reference evidence="10 11" key="1">
    <citation type="submission" date="2020-02" db="EMBL/GenBank/DDBJ databases">
        <title>Comparative genomics of the hypocrealean fungal genus Beauvera.</title>
        <authorList>
            <person name="Showalter D.N."/>
            <person name="Bushley K.E."/>
            <person name="Rehner S.A."/>
        </authorList>
    </citation>
    <scope>NUCLEOTIDE SEQUENCE [LARGE SCALE GENOMIC DNA]</scope>
    <source>
        <strain evidence="10 11">ARSEF4384</strain>
    </source>
</reference>
<evidence type="ECO:0000256" key="2">
    <source>
        <dbReference type="ARBA" id="ARBA00004496"/>
    </source>
</evidence>
<evidence type="ECO:0000256" key="6">
    <source>
        <dbReference type="ARBA" id="ARBA00023015"/>
    </source>
</evidence>